<evidence type="ECO:0000256" key="7">
    <source>
        <dbReference type="ARBA" id="ARBA00023163"/>
    </source>
</evidence>
<keyword evidence="7" id="KW-0804">Transcription</keyword>
<dbReference type="SUPFAM" id="SSF144232">
    <property type="entry name" value="HIT/MYND zinc finger-like"/>
    <property type="match status" value="1"/>
</dbReference>
<dbReference type="Pfam" id="PF01753">
    <property type="entry name" value="zf-MYND"/>
    <property type="match status" value="1"/>
</dbReference>
<feature type="region of interest" description="Disordered" evidence="10">
    <location>
        <begin position="662"/>
        <end position="700"/>
    </location>
</feature>
<dbReference type="PANTHER" id="PTHR10379:SF14">
    <property type="entry name" value="NERVY, ISOFORM D"/>
    <property type="match status" value="1"/>
</dbReference>
<dbReference type="PROSITE" id="PS01360">
    <property type="entry name" value="ZF_MYND_1"/>
    <property type="match status" value="1"/>
</dbReference>
<comment type="caution">
    <text evidence="13">The sequence shown here is derived from an EMBL/GenBank/DDBJ whole genome shotgun (WGS) entry which is preliminary data.</text>
</comment>
<dbReference type="Gene3D" id="1.20.120.1110">
    <property type="entry name" value="TAFH/NHR1 domain"/>
    <property type="match status" value="1"/>
</dbReference>
<dbReference type="PANTHER" id="PTHR10379">
    <property type="entry name" value="MTG8 ETO EIGHT TWENTY ONE PROTEIN"/>
    <property type="match status" value="1"/>
</dbReference>
<dbReference type="SMART" id="SM00549">
    <property type="entry name" value="TAFH"/>
    <property type="match status" value="1"/>
</dbReference>
<dbReference type="PROSITE" id="PS51119">
    <property type="entry name" value="TAFH"/>
    <property type="match status" value="1"/>
</dbReference>
<feature type="domain" description="TAFH" evidence="12">
    <location>
        <begin position="188"/>
        <end position="285"/>
    </location>
</feature>
<dbReference type="Gene3D" id="6.10.250.230">
    <property type="match status" value="1"/>
</dbReference>
<protein>
    <recommendedName>
        <fullName evidence="15">Nervy</fullName>
    </recommendedName>
</protein>
<evidence type="ECO:0000256" key="6">
    <source>
        <dbReference type="ARBA" id="ARBA00023015"/>
    </source>
</evidence>
<evidence type="ECO:0000256" key="9">
    <source>
        <dbReference type="PROSITE-ProRule" id="PRU00134"/>
    </source>
</evidence>
<feature type="domain" description="MYND-type" evidence="11">
    <location>
        <begin position="606"/>
        <end position="642"/>
    </location>
</feature>
<sequence length="700" mass="73215">MSREIYQNARKYFTWNEKLRRFKCTVSGCNTLGFLKDHAGNFNRHLANVHPILAQKLKVPNRRKSYAGKEQCRTPDSPEGARVVAPRSPISPHIPPPHHSGLVPQQPPPPRCPTGGQPTTTGTPGITGNGRHGSSSPPGHEARLLNGSGGSTGGGGGGGGGSGGSLGSITPPPVITSAAAAAAAVAQQDTAKLLKIRRFLGALVQFGQDTNVDIGDRVRSLVLSLASGGLTVEEFQVAVQEATNFPLRSNVVPFLKSHVPVLQREINLLSRASKQSPSQYARSNETSVMEYVQNLADTADIFLSSHEGFSSSTPIPAPAVNGLSLKRRASDNLYDSHPAGPPEWGDYVLPPSKRPHPSLLLAAASSTPQLYPGHPALFEYQNGGLHPHSDGLHSIHRDERDLRAPSSESGHRPPRIPPGGGSGGSVVPGMGATSGAGGAGSTTGGTGGASGGGGGGEEEWKNIHTMLTCISAMVEKTKRAISILQQRGIDTHAAASRELHQQQQDSSIADIKRQTEEKIAEFRRNAEESVNQVKRQAVIEIQRAVAAAEARTIEMFSQERLKMEKMFAEIHRGATDPDGVLDGPTGGSTGGGGGGGGVVTGSQNACWNCGRKANETCSGCNLARYCGSFCQHKDWDQHHQVCGTSRAENAFQKHAASARAALVSSRSTTPQLSQSQVGNGNGTGPGGATGTNGTSVGGPK</sequence>
<dbReference type="EMBL" id="JBEHCU010007275">
    <property type="protein sequence ID" value="KAL1395142.1"/>
    <property type="molecule type" value="Genomic_DNA"/>
</dbReference>
<dbReference type="Proteomes" id="UP001562425">
    <property type="component" value="Unassembled WGS sequence"/>
</dbReference>
<dbReference type="Gene3D" id="6.10.140.2220">
    <property type="match status" value="1"/>
</dbReference>
<evidence type="ECO:0000313" key="14">
    <source>
        <dbReference type="Proteomes" id="UP001562425"/>
    </source>
</evidence>
<dbReference type="InterPro" id="IPR037249">
    <property type="entry name" value="TAFH/NHR1_dom_sf"/>
</dbReference>
<dbReference type="FunFam" id="6.10.140.2220:FF:000027">
    <property type="entry name" value="Eto/mtg8/nervy, putative"/>
    <property type="match status" value="1"/>
</dbReference>
<keyword evidence="4 9" id="KW-0863">Zinc-finger</keyword>
<dbReference type="Pfam" id="PF07531">
    <property type="entry name" value="TAFH"/>
    <property type="match status" value="1"/>
</dbReference>
<dbReference type="InterPro" id="IPR002893">
    <property type="entry name" value="Znf_MYND"/>
</dbReference>
<evidence type="ECO:0000256" key="5">
    <source>
        <dbReference type="ARBA" id="ARBA00022833"/>
    </source>
</evidence>
<feature type="compositionally biased region" description="Low complexity" evidence="10">
    <location>
        <begin position="113"/>
        <end position="124"/>
    </location>
</feature>
<keyword evidence="5" id="KW-0862">Zinc</keyword>
<feature type="compositionally biased region" description="Gly residues" evidence="10">
    <location>
        <begin position="418"/>
        <end position="455"/>
    </location>
</feature>
<dbReference type="PROSITE" id="PS50865">
    <property type="entry name" value="ZF_MYND_2"/>
    <property type="match status" value="1"/>
</dbReference>
<feature type="compositionally biased region" description="Gly residues" evidence="10">
    <location>
        <begin position="147"/>
        <end position="166"/>
    </location>
</feature>
<keyword evidence="8" id="KW-0539">Nucleus</keyword>
<organism evidence="13 14">
    <name type="scientific">Culex pipiens pipiens</name>
    <name type="common">Northern house mosquito</name>
    <dbReference type="NCBI Taxonomy" id="38569"/>
    <lineage>
        <taxon>Eukaryota</taxon>
        <taxon>Metazoa</taxon>
        <taxon>Ecdysozoa</taxon>
        <taxon>Arthropoda</taxon>
        <taxon>Hexapoda</taxon>
        <taxon>Insecta</taxon>
        <taxon>Pterygota</taxon>
        <taxon>Neoptera</taxon>
        <taxon>Endopterygota</taxon>
        <taxon>Diptera</taxon>
        <taxon>Nematocera</taxon>
        <taxon>Culicoidea</taxon>
        <taxon>Culicidae</taxon>
        <taxon>Culicinae</taxon>
        <taxon>Culicini</taxon>
        <taxon>Culex</taxon>
        <taxon>Culex</taxon>
    </lineage>
</organism>
<feature type="region of interest" description="Disordered" evidence="10">
    <location>
        <begin position="401"/>
        <end position="459"/>
    </location>
</feature>
<dbReference type="PRINTS" id="PR01875">
    <property type="entry name" value="ETOFAMILY"/>
</dbReference>
<accession>A0ABD1D674</accession>
<feature type="compositionally biased region" description="Polar residues" evidence="10">
    <location>
        <begin position="668"/>
        <end position="677"/>
    </location>
</feature>
<dbReference type="Pfam" id="PF08788">
    <property type="entry name" value="NHR2"/>
    <property type="match status" value="1"/>
</dbReference>
<evidence type="ECO:0000259" key="11">
    <source>
        <dbReference type="PROSITE" id="PS50865"/>
    </source>
</evidence>
<gene>
    <name evidence="13" type="ORF">pipiens_002908</name>
</gene>
<dbReference type="InterPro" id="IPR003894">
    <property type="entry name" value="TAFH_NHR1"/>
</dbReference>
<feature type="region of interest" description="Disordered" evidence="10">
    <location>
        <begin position="61"/>
        <end position="170"/>
    </location>
</feature>
<evidence type="ECO:0000313" key="13">
    <source>
        <dbReference type="EMBL" id="KAL1395142.1"/>
    </source>
</evidence>
<feature type="compositionally biased region" description="Gly residues" evidence="10">
    <location>
        <begin position="679"/>
        <end position="700"/>
    </location>
</feature>
<evidence type="ECO:0000256" key="3">
    <source>
        <dbReference type="ARBA" id="ARBA00022723"/>
    </source>
</evidence>
<name>A0ABD1D674_CULPP</name>
<evidence type="ECO:0000256" key="8">
    <source>
        <dbReference type="ARBA" id="ARBA00023242"/>
    </source>
</evidence>
<evidence type="ECO:0000259" key="12">
    <source>
        <dbReference type="PROSITE" id="PS51119"/>
    </source>
</evidence>
<dbReference type="InterPro" id="IPR014896">
    <property type="entry name" value="NHR2"/>
</dbReference>
<dbReference type="GO" id="GO:0010468">
    <property type="term" value="P:regulation of gene expression"/>
    <property type="evidence" value="ECO:0007669"/>
    <property type="project" value="UniProtKB-ARBA"/>
</dbReference>
<evidence type="ECO:0000256" key="1">
    <source>
        <dbReference type="ARBA" id="ARBA00004123"/>
    </source>
</evidence>
<dbReference type="GO" id="GO:0005634">
    <property type="term" value="C:nucleus"/>
    <property type="evidence" value="ECO:0007669"/>
    <property type="project" value="UniProtKB-SubCell"/>
</dbReference>
<evidence type="ECO:0000256" key="2">
    <source>
        <dbReference type="ARBA" id="ARBA00022491"/>
    </source>
</evidence>
<dbReference type="SUPFAM" id="SSF158553">
    <property type="entry name" value="TAFH domain-like"/>
    <property type="match status" value="1"/>
</dbReference>
<reference evidence="13 14" key="1">
    <citation type="submission" date="2024-05" db="EMBL/GenBank/DDBJ databases">
        <title>Culex pipiens pipiens assembly and annotation.</title>
        <authorList>
            <person name="Alout H."/>
            <person name="Durand T."/>
        </authorList>
    </citation>
    <scope>NUCLEOTIDE SEQUENCE [LARGE SCALE GENOMIC DNA]</scope>
    <source>
        <strain evidence="13">HA-2024</strain>
        <tissue evidence="13">Whole body</tissue>
    </source>
</reference>
<keyword evidence="6" id="KW-0805">Transcription regulation</keyword>
<dbReference type="AlphaFoldDB" id="A0ABD1D674"/>
<evidence type="ECO:0000256" key="4">
    <source>
        <dbReference type="ARBA" id="ARBA00022771"/>
    </source>
</evidence>
<dbReference type="GO" id="GO:0008270">
    <property type="term" value="F:zinc ion binding"/>
    <property type="evidence" value="ECO:0007669"/>
    <property type="project" value="UniProtKB-KW"/>
</dbReference>
<keyword evidence="14" id="KW-1185">Reference proteome</keyword>
<evidence type="ECO:0008006" key="15">
    <source>
        <dbReference type="Google" id="ProtNLM"/>
    </source>
</evidence>
<keyword evidence="3" id="KW-0479">Metal-binding</keyword>
<proteinExistence type="predicted"/>
<comment type="subcellular location">
    <subcellularLocation>
        <location evidence="1">Nucleus</location>
    </subcellularLocation>
</comment>
<dbReference type="InterPro" id="IPR013289">
    <property type="entry name" value="CBFA2T1/2/3"/>
</dbReference>
<keyword evidence="2" id="KW-0678">Repressor</keyword>
<evidence type="ECO:0000256" key="10">
    <source>
        <dbReference type="SAM" id="MobiDB-lite"/>
    </source>
</evidence>